<dbReference type="GeneID" id="81406653"/>
<name>A0A9W9L1E5_9EURO</name>
<keyword evidence="4" id="KW-1185">Reference proteome</keyword>
<feature type="domain" description="DUF3669" evidence="2">
    <location>
        <begin position="326"/>
        <end position="396"/>
    </location>
</feature>
<comment type="caution">
    <text evidence="3">The sequence shown here is derived from an EMBL/GenBank/DDBJ whole genome shotgun (WGS) entry which is preliminary data.</text>
</comment>
<organism evidence="3 4">
    <name type="scientific">Penicillium bovifimosum</name>
    <dbReference type="NCBI Taxonomy" id="126998"/>
    <lineage>
        <taxon>Eukaryota</taxon>
        <taxon>Fungi</taxon>
        <taxon>Dikarya</taxon>
        <taxon>Ascomycota</taxon>
        <taxon>Pezizomycotina</taxon>
        <taxon>Eurotiomycetes</taxon>
        <taxon>Eurotiomycetidae</taxon>
        <taxon>Eurotiales</taxon>
        <taxon>Aspergillaceae</taxon>
        <taxon>Penicillium</taxon>
    </lineage>
</organism>
<proteinExistence type="predicted"/>
<sequence>MDDLNASRLSSTSTPSRTELTNQLSAKLDAQRNEDVEHELQLENTTAHDVLTRVLSLTSQVSTMSSFAMNNMAQQTNLVGFRTIGFGQCGIIFERPGRGYAVKVSRPSFEEALWSDLKAHFAVFQAFEQQPDIAVRVPQIFSYVHRDNSEWWETHLPLFPDAHVTFPLPAMCLLTERILPLPKVARQALIDTYCPVSFRDVASSQDTNRDCLARIYLGRRRPTGHPPPANFTLRNFNLCLDQMIELGLPVYDYARAIAEALATIHWSANVDAYDVEFVLGSEAETGYTHDISRSLGLTRKILAAMPSQTDLESKISVNFKRCVTRIWVLDFNLCTTWEDRIGWEYPEQLVSQLVSAFFENDPYYPRPLSESEVEKKLWGQFSSAYLHTATGILSTKDSRFSALPQKFIDGCVLRQREMLQ</sequence>
<reference evidence="3" key="1">
    <citation type="submission" date="2022-11" db="EMBL/GenBank/DDBJ databases">
        <authorList>
            <person name="Petersen C."/>
        </authorList>
    </citation>
    <scope>NUCLEOTIDE SEQUENCE</scope>
    <source>
        <strain evidence="3">IBT 22155</strain>
    </source>
</reference>
<dbReference type="PANTHER" id="PTHR40780:SF2">
    <property type="entry name" value="DUF3669 DOMAIN-CONTAINING PROTEIN"/>
    <property type="match status" value="1"/>
</dbReference>
<feature type="compositionally biased region" description="Low complexity" evidence="1">
    <location>
        <begin position="7"/>
        <end position="21"/>
    </location>
</feature>
<dbReference type="OrthoDB" id="2993351at2759"/>
<protein>
    <recommendedName>
        <fullName evidence="2">DUF3669 domain-containing protein</fullName>
    </recommendedName>
</protein>
<dbReference type="EMBL" id="JAPQKL010000005">
    <property type="protein sequence ID" value="KAJ5130700.1"/>
    <property type="molecule type" value="Genomic_DNA"/>
</dbReference>
<dbReference type="RefSeq" id="XP_056521079.1">
    <property type="nucleotide sequence ID" value="XM_056667483.1"/>
</dbReference>
<evidence type="ECO:0000313" key="4">
    <source>
        <dbReference type="Proteomes" id="UP001149079"/>
    </source>
</evidence>
<dbReference type="Pfam" id="PF12417">
    <property type="entry name" value="DUF3669"/>
    <property type="match status" value="1"/>
</dbReference>
<gene>
    <name evidence="3" type="ORF">N7515_006739</name>
</gene>
<evidence type="ECO:0000259" key="2">
    <source>
        <dbReference type="Pfam" id="PF12417"/>
    </source>
</evidence>
<dbReference type="InterPro" id="IPR022137">
    <property type="entry name" value="Znf_prot_DUF3669"/>
</dbReference>
<evidence type="ECO:0000313" key="3">
    <source>
        <dbReference type="EMBL" id="KAJ5130700.1"/>
    </source>
</evidence>
<feature type="region of interest" description="Disordered" evidence="1">
    <location>
        <begin position="1"/>
        <end position="21"/>
    </location>
</feature>
<dbReference type="AlphaFoldDB" id="A0A9W9L1E5"/>
<dbReference type="PANTHER" id="PTHR40780">
    <property type="entry name" value="DUF3669 DOMAIN-CONTAINING PROTEIN"/>
    <property type="match status" value="1"/>
</dbReference>
<accession>A0A9W9L1E5</accession>
<evidence type="ECO:0000256" key="1">
    <source>
        <dbReference type="SAM" id="MobiDB-lite"/>
    </source>
</evidence>
<dbReference type="Proteomes" id="UP001149079">
    <property type="component" value="Unassembled WGS sequence"/>
</dbReference>
<reference evidence="3" key="2">
    <citation type="journal article" date="2023" name="IMA Fungus">
        <title>Comparative genomic study of the Penicillium genus elucidates a diverse pangenome and 15 lateral gene transfer events.</title>
        <authorList>
            <person name="Petersen C."/>
            <person name="Sorensen T."/>
            <person name="Nielsen M.R."/>
            <person name="Sondergaard T.E."/>
            <person name="Sorensen J.L."/>
            <person name="Fitzpatrick D.A."/>
            <person name="Frisvad J.C."/>
            <person name="Nielsen K.L."/>
        </authorList>
    </citation>
    <scope>NUCLEOTIDE SEQUENCE</scope>
    <source>
        <strain evidence="3">IBT 22155</strain>
    </source>
</reference>